<evidence type="ECO:0000313" key="4">
    <source>
        <dbReference type="Proteomes" id="UP000248405"/>
    </source>
</evidence>
<feature type="coiled-coil region" evidence="1">
    <location>
        <begin position="192"/>
        <end position="219"/>
    </location>
</feature>
<dbReference type="Proteomes" id="UP000248405">
    <property type="component" value="Unassembled WGS sequence"/>
</dbReference>
<dbReference type="EMBL" id="KZ821614">
    <property type="protein sequence ID" value="PYH74742.1"/>
    <property type="molecule type" value="Genomic_DNA"/>
</dbReference>
<organism evidence="3 4">
    <name type="scientific">Aspergillus vadensis (strain CBS 113365 / IMI 142717 / IBT 24658)</name>
    <dbReference type="NCBI Taxonomy" id="1448311"/>
    <lineage>
        <taxon>Eukaryota</taxon>
        <taxon>Fungi</taxon>
        <taxon>Dikarya</taxon>
        <taxon>Ascomycota</taxon>
        <taxon>Pezizomycotina</taxon>
        <taxon>Eurotiomycetes</taxon>
        <taxon>Eurotiomycetidae</taxon>
        <taxon>Eurotiales</taxon>
        <taxon>Aspergillaceae</taxon>
        <taxon>Aspergillus</taxon>
        <taxon>Aspergillus subgen. Circumdati</taxon>
    </lineage>
</organism>
<proteinExistence type="predicted"/>
<keyword evidence="4" id="KW-1185">Reference proteome</keyword>
<accession>A0A319D3V5</accession>
<evidence type="ECO:0000256" key="1">
    <source>
        <dbReference type="SAM" id="Coils"/>
    </source>
</evidence>
<dbReference type="AlphaFoldDB" id="A0A319D3V5"/>
<dbReference type="OrthoDB" id="3553547at2759"/>
<evidence type="ECO:0000313" key="3">
    <source>
        <dbReference type="EMBL" id="PYH74742.1"/>
    </source>
</evidence>
<reference evidence="3" key="1">
    <citation type="submission" date="2016-12" db="EMBL/GenBank/DDBJ databases">
        <title>The genomes of Aspergillus section Nigri reveals drivers in fungal speciation.</title>
        <authorList>
            <consortium name="DOE Joint Genome Institute"/>
            <person name="Vesth T.C."/>
            <person name="Nybo J."/>
            <person name="Theobald S."/>
            <person name="Brandl J."/>
            <person name="Frisvad J.C."/>
            <person name="Nielsen K.F."/>
            <person name="Lyhne E.K."/>
            <person name="Kogle M.E."/>
            <person name="Kuo A."/>
            <person name="Riley R."/>
            <person name="Clum A."/>
            <person name="Nolan M."/>
            <person name="Lipzen A."/>
            <person name="Salamov A."/>
            <person name="Henrissat B."/>
            <person name="Wiebenga A."/>
            <person name="De Vries R.P."/>
            <person name="Grigoriev I.V."/>
            <person name="Mortensen U.H."/>
            <person name="Andersen M.R."/>
            <person name="Baker S.E."/>
        </authorList>
    </citation>
    <scope>NUCLEOTIDE SEQUENCE [LARGE SCALE GENOMIC DNA]</scope>
    <source>
        <strain evidence="3">CBS 113365</strain>
    </source>
</reference>
<feature type="region of interest" description="Disordered" evidence="2">
    <location>
        <begin position="500"/>
        <end position="524"/>
    </location>
</feature>
<dbReference type="GeneID" id="37213882"/>
<evidence type="ECO:0000256" key="2">
    <source>
        <dbReference type="SAM" id="MobiDB-lite"/>
    </source>
</evidence>
<keyword evidence="1" id="KW-0175">Coiled coil</keyword>
<feature type="region of interest" description="Disordered" evidence="2">
    <location>
        <begin position="228"/>
        <end position="274"/>
    </location>
</feature>
<dbReference type="RefSeq" id="XP_025568536.1">
    <property type="nucleotide sequence ID" value="XM_025709290.1"/>
</dbReference>
<gene>
    <name evidence="3" type="ORF">BO88DRAFT_431265</name>
</gene>
<sequence length="524" mass="59089">MLPRNIHTTGFSSGDKPDCPNTLKRNFPSHPPPFPLNTTIDPKFKPASEPRPSLAEKALTGNASDCLRKVHSISGFVSHSKEDGITQTTVDDANCLPRKCHWGHHIPPVGDIDMIEAYIAQKECHEQQKLIAIDRHKVHKLRAMMWEQREEETAVRDSIRAHLSAITCCTCQSTAQLIEKDYAALRSIALYHLDLEYQLYQSEDELEELEQELARSATRLSRLFRPVDNRAPQGVRTDSGVARSSSDPRDFDTQSVPLTTSERKNDSQQQQQPHLFTSEVQESISGAERIPVSQTSTRPVSPVYRFSQAWDRIEAQPCYDIADFESDLDEIAQSDPGFAGRTAHSVGIRSRSADDIHSADDLVKDPFKLTIRERSSPYDQDDFDSTGPPFQRQRFIDNWILHQVRTSSLESARLRSHPVWETLRTQGLTDEDISQLALGSWHSNDAGAVVSSGSTIKPSKKQEQASTVIWRGTCRSFNHRKRTNSMAFGTRPPLRRMSRYDSAWRGFGPEDEGSQPADLAKDNE</sequence>
<protein>
    <submittedName>
        <fullName evidence="3">Uncharacterized protein</fullName>
    </submittedName>
</protein>
<feature type="region of interest" description="Disordered" evidence="2">
    <location>
        <begin position="1"/>
        <end position="52"/>
    </location>
</feature>
<feature type="compositionally biased region" description="Polar residues" evidence="2">
    <location>
        <begin position="1"/>
        <end position="12"/>
    </location>
</feature>
<name>A0A319D3V5_ASPVC</name>